<sequence length="264" mass="28365">MPAISLNAPTTITFPPDTTSLEVAWPTVHVVTLPGGAVSVSTGLERTIQTAALTIPPVTTTNIDLWNWRVTDPDAPKATYVLMSSILPSPLVAMNIPGSSAIGPKTGSDDSHPPGTTKGNNPQRTDDGMKHLTPGLDDSHHTRAAGGNERDRETRLDLDHLIPTSDLPGGATDSLIMTRTITPPPYPYVPDIKTDDDHGRSILPTVIFTKGPPDPVCTGNCGLKCKAPFCREPCEHDCRDGRDFFSENDKTRPKNVVNKCSSRD</sequence>
<feature type="compositionally biased region" description="Basic and acidic residues" evidence="1">
    <location>
        <begin position="148"/>
        <end position="160"/>
    </location>
</feature>
<feature type="region of interest" description="Disordered" evidence="1">
    <location>
        <begin position="98"/>
        <end position="175"/>
    </location>
</feature>
<dbReference type="HOGENOM" id="CLU_1054108_0_0_1"/>
<dbReference type="RefSeq" id="XP_010759948.1">
    <property type="nucleotide sequence ID" value="XM_010761646.1"/>
</dbReference>
<reference evidence="2 3" key="1">
    <citation type="journal article" date="2011" name="PLoS Genet.">
        <title>Comparative genomic analysis of human fungal pathogens causing paracoccidioidomycosis.</title>
        <authorList>
            <person name="Desjardins C.A."/>
            <person name="Champion M.D."/>
            <person name="Holder J.W."/>
            <person name="Muszewska A."/>
            <person name="Goldberg J."/>
            <person name="Bailao A.M."/>
            <person name="Brigido M.M."/>
            <person name="Ferreira M.E."/>
            <person name="Garcia A.M."/>
            <person name="Grynberg M."/>
            <person name="Gujja S."/>
            <person name="Heiman D.I."/>
            <person name="Henn M.R."/>
            <person name="Kodira C.D."/>
            <person name="Leon-Narvaez H."/>
            <person name="Longo L.V."/>
            <person name="Ma L.J."/>
            <person name="Malavazi I."/>
            <person name="Matsuo A.L."/>
            <person name="Morais F.V."/>
            <person name="Pereira M."/>
            <person name="Rodriguez-Brito S."/>
            <person name="Sakthikumar S."/>
            <person name="Salem-Izacc S.M."/>
            <person name="Sykes S.M."/>
            <person name="Teixeira M.M."/>
            <person name="Vallejo M.C."/>
            <person name="Walter M.E."/>
            <person name="Yandava C."/>
            <person name="Young S."/>
            <person name="Zeng Q."/>
            <person name="Zucker J."/>
            <person name="Felipe M.S."/>
            <person name="Goldman G.H."/>
            <person name="Haas B.J."/>
            <person name="McEwen J.G."/>
            <person name="Nino-Vega G."/>
            <person name="Puccia R."/>
            <person name="San-Blas G."/>
            <person name="Soares C.M."/>
            <person name="Birren B.W."/>
            <person name="Cuomo C.A."/>
        </authorList>
    </citation>
    <scope>NUCLEOTIDE SEQUENCE [LARGE SCALE GENOMIC DNA]</scope>
    <source>
        <strain evidence="2 3">Pb18</strain>
    </source>
</reference>
<dbReference type="eggNOG" id="KOG2806">
    <property type="taxonomic scope" value="Eukaryota"/>
</dbReference>
<dbReference type="KEGG" id="pbn:PADG_11720"/>
<dbReference type="OrthoDB" id="4186705at2759"/>
<evidence type="ECO:0000313" key="3">
    <source>
        <dbReference type="Proteomes" id="UP000001628"/>
    </source>
</evidence>
<dbReference type="GeneID" id="22587617"/>
<evidence type="ECO:0000256" key="1">
    <source>
        <dbReference type="SAM" id="MobiDB-lite"/>
    </source>
</evidence>
<organism evidence="2 3">
    <name type="scientific">Paracoccidioides brasiliensis (strain Pb18)</name>
    <dbReference type="NCBI Taxonomy" id="502780"/>
    <lineage>
        <taxon>Eukaryota</taxon>
        <taxon>Fungi</taxon>
        <taxon>Dikarya</taxon>
        <taxon>Ascomycota</taxon>
        <taxon>Pezizomycotina</taxon>
        <taxon>Eurotiomycetes</taxon>
        <taxon>Eurotiomycetidae</taxon>
        <taxon>Onygenales</taxon>
        <taxon>Ajellomycetaceae</taxon>
        <taxon>Paracoccidioides</taxon>
    </lineage>
</organism>
<accession>A0A0A0HU92</accession>
<dbReference type="InParanoid" id="A0A0A0HU92"/>
<keyword evidence="3" id="KW-1185">Reference proteome</keyword>
<evidence type="ECO:0000313" key="2">
    <source>
        <dbReference type="EMBL" id="KGM92182.1"/>
    </source>
</evidence>
<protein>
    <submittedName>
        <fullName evidence="2">Uncharacterized protein</fullName>
    </submittedName>
</protein>
<proteinExistence type="predicted"/>
<dbReference type="EMBL" id="KN275960">
    <property type="protein sequence ID" value="KGM92182.1"/>
    <property type="molecule type" value="Genomic_DNA"/>
</dbReference>
<gene>
    <name evidence="2" type="ORF">PADG_11720</name>
</gene>
<name>A0A0A0HU92_PARBD</name>
<dbReference type="Proteomes" id="UP000001628">
    <property type="component" value="Unassembled WGS sequence"/>
</dbReference>
<dbReference type="VEuPathDB" id="FungiDB:PADG_11720"/>
<dbReference type="AlphaFoldDB" id="A0A0A0HU92"/>